<feature type="region of interest" description="Disordered" evidence="1">
    <location>
        <begin position="1"/>
        <end position="46"/>
    </location>
</feature>
<dbReference type="EMBL" id="BGZK01000806">
    <property type="protein sequence ID" value="GBP61174.1"/>
    <property type="molecule type" value="Genomic_DNA"/>
</dbReference>
<evidence type="ECO:0000313" key="2">
    <source>
        <dbReference type="EMBL" id="GBP61174.1"/>
    </source>
</evidence>
<organism evidence="2 3">
    <name type="scientific">Eumeta variegata</name>
    <name type="common">Bagworm moth</name>
    <name type="synonym">Eumeta japonica</name>
    <dbReference type="NCBI Taxonomy" id="151549"/>
    <lineage>
        <taxon>Eukaryota</taxon>
        <taxon>Metazoa</taxon>
        <taxon>Ecdysozoa</taxon>
        <taxon>Arthropoda</taxon>
        <taxon>Hexapoda</taxon>
        <taxon>Insecta</taxon>
        <taxon>Pterygota</taxon>
        <taxon>Neoptera</taxon>
        <taxon>Endopterygota</taxon>
        <taxon>Lepidoptera</taxon>
        <taxon>Glossata</taxon>
        <taxon>Ditrysia</taxon>
        <taxon>Tineoidea</taxon>
        <taxon>Psychidae</taxon>
        <taxon>Oiketicinae</taxon>
        <taxon>Eumeta</taxon>
    </lineage>
</organism>
<dbReference type="AlphaFoldDB" id="A0A4C1XFD6"/>
<sequence>MAVVVSERTSAGSRAGRDLVRRRPRSIPPPRPPRPPRSPRTLGYPEPNKLPPRCYVFPISKRERTPIAFIYCQWRVLDTLERIYPLKLKRKPPFLSSHANKVMSALRNKIRVEINPHPIAARLVSNHRFFARIFNRYCRCGCTLLKISGCVDDNTESLGGRSTAASRASCVVEVQRLRVSRGRCGRRVSGPRLAADSAIIIFDFATRLRSDIRDPRI</sequence>
<keyword evidence="3" id="KW-1185">Reference proteome</keyword>
<dbReference type="Proteomes" id="UP000299102">
    <property type="component" value="Unassembled WGS sequence"/>
</dbReference>
<gene>
    <name evidence="2" type="ORF">EVAR_28383_1</name>
</gene>
<accession>A0A4C1XFD6</accession>
<evidence type="ECO:0000256" key="1">
    <source>
        <dbReference type="SAM" id="MobiDB-lite"/>
    </source>
</evidence>
<feature type="compositionally biased region" description="Pro residues" evidence="1">
    <location>
        <begin position="26"/>
        <end position="38"/>
    </location>
</feature>
<proteinExistence type="predicted"/>
<evidence type="ECO:0000313" key="3">
    <source>
        <dbReference type="Proteomes" id="UP000299102"/>
    </source>
</evidence>
<comment type="caution">
    <text evidence="2">The sequence shown here is derived from an EMBL/GenBank/DDBJ whole genome shotgun (WGS) entry which is preliminary data.</text>
</comment>
<protein>
    <submittedName>
        <fullName evidence="2">Uncharacterized protein</fullName>
    </submittedName>
</protein>
<name>A0A4C1XFD6_EUMVA</name>
<reference evidence="2 3" key="1">
    <citation type="journal article" date="2019" name="Commun. Biol.">
        <title>The bagworm genome reveals a unique fibroin gene that provides high tensile strength.</title>
        <authorList>
            <person name="Kono N."/>
            <person name="Nakamura H."/>
            <person name="Ohtoshi R."/>
            <person name="Tomita M."/>
            <person name="Numata K."/>
            <person name="Arakawa K."/>
        </authorList>
    </citation>
    <scope>NUCLEOTIDE SEQUENCE [LARGE SCALE GENOMIC DNA]</scope>
</reference>